<reference evidence="1" key="2">
    <citation type="submission" date="2023-01" db="EMBL/GenBank/DDBJ databases">
        <authorList>
            <person name="Du H."/>
            <person name="Wan W."/>
        </authorList>
    </citation>
    <scope>NUCLEOTIDE SEQUENCE</scope>
    <source>
        <strain evidence="1">HD1688</strain>
    </source>
</reference>
<accession>A0AB35Q9H2</accession>
<dbReference type="EMBL" id="JAQSKY010000043">
    <property type="protein sequence ID" value="MDS7903400.1"/>
    <property type="molecule type" value="Genomic_DNA"/>
</dbReference>
<proteinExistence type="predicted"/>
<reference evidence="1" key="1">
    <citation type="journal article" date="2023" name="Front. Microbiol.">
        <title>Genomic characterization of carbapenem-resistant Klebsiella oxytoca complex in China: a multi-center study.</title>
        <authorList>
            <person name="Wan W."/>
            <person name="Yang X."/>
            <person name="Yu H."/>
            <person name="Wang M."/>
            <person name="Jia W."/>
            <person name="Huang B."/>
            <person name="Qu F."/>
            <person name="Shan B."/>
            <person name="Tang Y.W."/>
            <person name="Chen L."/>
            <person name="Du H."/>
        </authorList>
    </citation>
    <scope>NUCLEOTIDE SEQUENCE</scope>
    <source>
        <strain evidence="1">HD1688</strain>
    </source>
</reference>
<comment type="caution">
    <text evidence="1">The sequence shown here is derived from an EMBL/GenBank/DDBJ whole genome shotgun (WGS) entry which is preliminary data.</text>
</comment>
<gene>
    <name evidence="1" type="ORF">PTQ40_31090</name>
</gene>
<name>A0AB35Q9H2_9ENTR</name>
<dbReference type="RefSeq" id="WP_043876000.1">
    <property type="nucleotide sequence ID" value="NZ_CP072119.1"/>
</dbReference>
<dbReference type="Proteomes" id="UP001249822">
    <property type="component" value="Unassembled WGS sequence"/>
</dbReference>
<protein>
    <submittedName>
        <fullName evidence="1">Uncharacterized protein</fullName>
    </submittedName>
</protein>
<sequence length="329" mass="37468">MDKNLLKIGCGIIGSEIITTRENGDCKTVEITTTGSMNSHNIPAVIVFCEDKLTKDIITHSLHAIGEISHYSFKFIINGSWKNIITSLAGSLLYADELKKTGNTKVISTVGVIDGDITETQISTVISKCYEGDFLPDNLKDIRDSIKEHLTSFRLPDYIINKKNTTGRPELNIKKMLEEINEESIDSVLGQRIKELNLHLKKSSDNESKQILKNEIYFLEKEAEDTLEIIKISKNISSKKFKTKEKNGTYKLNYHSYLNKLASELSSRHFVTYGTGTPPPLLLIYRLVNKYNQKRWLEYVGPVLDFLTPIAKEQRERFSHNTYNDKIIS</sequence>
<evidence type="ECO:0000313" key="2">
    <source>
        <dbReference type="Proteomes" id="UP001249822"/>
    </source>
</evidence>
<evidence type="ECO:0000313" key="1">
    <source>
        <dbReference type="EMBL" id="MDS7903400.1"/>
    </source>
</evidence>
<dbReference type="AlphaFoldDB" id="A0AB35Q9H2"/>
<organism evidence="1 2">
    <name type="scientific">Klebsiella michiganensis</name>
    <dbReference type="NCBI Taxonomy" id="1134687"/>
    <lineage>
        <taxon>Bacteria</taxon>
        <taxon>Pseudomonadati</taxon>
        <taxon>Pseudomonadota</taxon>
        <taxon>Gammaproteobacteria</taxon>
        <taxon>Enterobacterales</taxon>
        <taxon>Enterobacteriaceae</taxon>
        <taxon>Klebsiella/Raoultella group</taxon>
        <taxon>Klebsiella</taxon>
    </lineage>
</organism>